<reference evidence="1 2" key="1">
    <citation type="submission" date="2024-08" db="EMBL/GenBank/DDBJ databases">
        <authorList>
            <person name="Lu H."/>
        </authorList>
    </citation>
    <scope>NUCLEOTIDE SEQUENCE [LARGE SCALE GENOMIC DNA]</scope>
    <source>
        <strain evidence="1 2">BYS180W</strain>
    </source>
</reference>
<gene>
    <name evidence="1" type="ORF">ACG0Z6_05170</name>
</gene>
<dbReference type="Proteomes" id="UP001606099">
    <property type="component" value="Unassembled WGS sequence"/>
</dbReference>
<sequence length="90" mass="10201">MATFSWINKQGVRSSDGFEVQFTGRFTAEYREGARHLAIEVEGADGLINFSPRAFERWANDSTVNTQEEQARLLKNFLSALEFQGLRGMP</sequence>
<name>A0ABW7FTH3_9BURK</name>
<dbReference type="EMBL" id="JBIGHZ010000002">
    <property type="protein sequence ID" value="MFG6447631.1"/>
    <property type="molecule type" value="Genomic_DNA"/>
</dbReference>
<keyword evidence="2" id="KW-1185">Reference proteome</keyword>
<protein>
    <submittedName>
        <fullName evidence="1">Uncharacterized protein</fullName>
    </submittedName>
</protein>
<proteinExistence type="predicted"/>
<evidence type="ECO:0000313" key="1">
    <source>
        <dbReference type="EMBL" id="MFG6447631.1"/>
    </source>
</evidence>
<dbReference type="RefSeq" id="WP_394459141.1">
    <property type="nucleotide sequence ID" value="NZ_JBIGHZ010000002.1"/>
</dbReference>
<evidence type="ECO:0000313" key="2">
    <source>
        <dbReference type="Proteomes" id="UP001606099"/>
    </source>
</evidence>
<comment type="caution">
    <text evidence="1">The sequence shown here is derived from an EMBL/GenBank/DDBJ whole genome shotgun (WGS) entry which is preliminary data.</text>
</comment>
<organism evidence="1 2">
    <name type="scientific">Roseateles rivi</name>
    <dbReference type="NCBI Taxonomy" id="3299028"/>
    <lineage>
        <taxon>Bacteria</taxon>
        <taxon>Pseudomonadati</taxon>
        <taxon>Pseudomonadota</taxon>
        <taxon>Betaproteobacteria</taxon>
        <taxon>Burkholderiales</taxon>
        <taxon>Sphaerotilaceae</taxon>
        <taxon>Roseateles</taxon>
    </lineage>
</organism>
<accession>A0ABW7FTH3</accession>